<proteinExistence type="predicted"/>
<reference evidence="1" key="1">
    <citation type="submission" date="2021-05" db="EMBL/GenBank/DDBJ databases">
        <authorList>
            <person name="Alioto T."/>
            <person name="Alioto T."/>
            <person name="Gomez Garrido J."/>
        </authorList>
    </citation>
    <scope>NUCLEOTIDE SEQUENCE</scope>
</reference>
<name>A0A8D8BFM8_CULPI</name>
<protein>
    <submittedName>
        <fullName evidence="1">(northern house mosquito) hypothetical protein</fullName>
    </submittedName>
</protein>
<dbReference type="EMBL" id="HBUE01070962">
    <property type="protein sequence ID" value="CAG6472597.1"/>
    <property type="molecule type" value="Transcribed_RNA"/>
</dbReference>
<sequence>MICQASGGVLPLAQVVVRGEHLVMGFDVLLEGFPLAKLAPTKLTLVLFGDDAGVFLQPLNGQEAGVTVVAAEVWKRGRFWQTIFGGGGGRRRGRLEAGSGTWARVHVGSARYGFNQRGRIGSGLDADDGRLHLGVRAFL</sequence>
<dbReference type="AlphaFoldDB" id="A0A8D8BFM8"/>
<organism evidence="1">
    <name type="scientific">Culex pipiens</name>
    <name type="common">House mosquito</name>
    <dbReference type="NCBI Taxonomy" id="7175"/>
    <lineage>
        <taxon>Eukaryota</taxon>
        <taxon>Metazoa</taxon>
        <taxon>Ecdysozoa</taxon>
        <taxon>Arthropoda</taxon>
        <taxon>Hexapoda</taxon>
        <taxon>Insecta</taxon>
        <taxon>Pterygota</taxon>
        <taxon>Neoptera</taxon>
        <taxon>Endopterygota</taxon>
        <taxon>Diptera</taxon>
        <taxon>Nematocera</taxon>
        <taxon>Culicoidea</taxon>
        <taxon>Culicidae</taxon>
        <taxon>Culicinae</taxon>
        <taxon>Culicini</taxon>
        <taxon>Culex</taxon>
        <taxon>Culex</taxon>
    </lineage>
</organism>
<evidence type="ECO:0000313" key="1">
    <source>
        <dbReference type="EMBL" id="CAG6472597.1"/>
    </source>
</evidence>
<accession>A0A8D8BFM8</accession>